<dbReference type="SUPFAM" id="SSF102114">
    <property type="entry name" value="Radical SAM enzymes"/>
    <property type="match status" value="1"/>
</dbReference>
<evidence type="ECO:0000259" key="5">
    <source>
        <dbReference type="PROSITE" id="PS51918"/>
    </source>
</evidence>
<dbReference type="SFLD" id="SFLDS00029">
    <property type="entry name" value="Radical_SAM"/>
    <property type="match status" value="1"/>
</dbReference>
<dbReference type="Gene3D" id="3.80.30.30">
    <property type="match status" value="1"/>
</dbReference>
<evidence type="ECO:0000256" key="2">
    <source>
        <dbReference type="ARBA" id="ARBA00023004"/>
    </source>
</evidence>
<dbReference type="SFLD" id="SFLDG01084">
    <property type="entry name" value="Uncharacterised_Radical_SAM_Su"/>
    <property type="match status" value="1"/>
</dbReference>
<dbReference type="PANTHER" id="PTHR43432">
    <property type="entry name" value="SLR0285 PROTEIN"/>
    <property type="match status" value="1"/>
</dbReference>
<dbReference type="Proteomes" id="UP001221208">
    <property type="component" value="Unassembled WGS sequence"/>
</dbReference>
<gene>
    <name evidence="6" type="ORF">OIK44_00245</name>
</gene>
<proteinExistence type="predicted"/>
<reference evidence="6 7" key="1">
    <citation type="submission" date="2022-10" db="EMBL/GenBank/DDBJ databases">
        <title>Janthinobacterium sp. hw3 Genome sequencing.</title>
        <authorList>
            <person name="Park S."/>
        </authorList>
    </citation>
    <scope>NUCLEOTIDE SEQUENCE [LARGE SCALE GENOMIC DNA]</scope>
    <source>
        <strain evidence="7">hw3</strain>
    </source>
</reference>
<dbReference type="PROSITE" id="PS51918">
    <property type="entry name" value="RADICAL_SAM"/>
    <property type="match status" value="1"/>
</dbReference>
<keyword evidence="7" id="KW-1185">Reference proteome</keyword>
<dbReference type="EMBL" id="JAQQXR010000001">
    <property type="protein sequence ID" value="MDC8756012.1"/>
    <property type="molecule type" value="Genomic_DNA"/>
</dbReference>
<sequence>MLPPPAIRAQKGRGAVSNLQGRYEKQAREDFDDGWSHDDDADAGAPAWRTQVTDEQAKTILTRNASPDLPFNVSLNPYRGCEHGCIYCFARPTHSYLGLSPGLDFESKIFAKVNAPELLRRELARPSYVPEPIALGVSTDAYQPCERERRLTRRVLEVLHECEHPVALITKSALIERDIDLLAAMAAKRQAVVAVTLTTLDPAIARTLEPRAAAPARRLRTIRTLTDAGIPVGVSIAPVIPFITEPELERLLEAVSEAGAVHAHYVVLRLPWEVNPLFQQWLQAHFPDRAQRVMNRVRDMRGGKDYDSSYASRMRGEGVWADLIRQRFDKATQRYGLNAARSSRFKQLDASQFKRPPVPPPLGARARTPPDGQLDLF</sequence>
<feature type="region of interest" description="Disordered" evidence="4">
    <location>
        <begin position="348"/>
        <end position="377"/>
    </location>
</feature>
<dbReference type="InterPro" id="IPR006638">
    <property type="entry name" value="Elp3/MiaA/NifB-like_rSAM"/>
</dbReference>
<evidence type="ECO:0000256" key="3">
    <source>
        <dbReference type="ARBA" id="ARBA00023014"/>
    </source>
</evidence>
<evidence type="ECO:0000256" key="1">
    <source>
        <dbReference type="ARBA" id="ARBA00022723"/>
    </source>
</evidence>
<dbReference type="CDD" id="cd01335">
    <property type="entry name" value="Radical_SAM"/>
    <property type="match status" value="1"/>
</dbReference>
<evidence type="ECO:0000313" key="7">
    <source>
        <dbReference type="Proteomes" id="UP001221208"/>
    </source>
</evidence>
<evidence type="ECO:0000256" key="4">
    <source>
        <dbReference type="SAM" id="MobiDB-lite"/>
    </source>
</evidence>
<dbReference type="InterPro" id="IPR007197">
    <property type="entry name" value="rSAM"/>
</dbReference>
<organism evidence="6 7">
    <name type="scientific">Janthinobacterium fluminis</name>
    <dbReference type="NCBI Taxonomy" id="2987524"/>
    <lineage>
        <taxon>Bacteria</taxon>
        <taxon>Pseudomonadati</taxon>
        <taxon>Pseudomonadota</taxon>
        <taxon>Betaproteobacteria</taxon>
        <taxon>Burkholderiales</taxon>
        <taxon>Oxalobacteraceae</taxon>
        <taxon>Janthinobacterium</taxon>
    </lineage>
</organism>
<dbReference type="InterPro" id="IPR040086">
    <property type="entry name" value="MJ0683-like"/>
</dbReference>
<protein>
    <submittedName>
        <fullName evidence="6">PA0069 family radical SAM protein</fullName>
    </submittedName>
</protein>
<keyword evidence="1" id="KW-0479">Metal-binding</keyword>
<accession>A0ABT5JWV1</accession>
<dbReference type="Pfam" id="PF04055">
    <property type="entry name" value="Radical_SAM"/>
    <property type="match status" value="1"/>
</dbReference>
<dbReference type="RefSeq" id="WP_273668642.1">
    <property type="nucleotide sequence ID" value="NZ_JAQQXR010000001.1"/>
</dbReference>
<dbReference type="NCBIfam" id="NF033668">
    <property type="entry name" value="rSAM_PA0069"/>
    <property type="match status" value="1"/>
</dbReference>
<evidence type="ECO:0000313" key="6">
    <source>
        <dbReference type="EMBL" id="MDC8756012.1"/>
    </source>
</evidence>
<name>A0ABT5JWV1_9BURK</name>
<keyword evidence="3" id="KW-0411">Iron-sulfur</keyword>
<comment type="caution">
    <text evidence="6">The sequence shown here is derived from an EMBL/GenBank/DDBJ whole genome shotgun (WGS) entry which is preliminary data.</text>
</comment>
<keyword evidence="2" id="KW-0408">Iron</keyword>
<dbReference type="InterPro" id="IPR058240">
    <property type="entry name" value="rSAM_sf"/>
</dbReference>
<dbReference type="SMART" id="SM00729">
    <property type="entry name" value="Elp3"/>
    <property type="match status" value="1"/>
</dbReference>
<feature type="domain" description="Radical SAM core" evidence="5">
    <location>
        <begin position="67"/>
        <end position="304"/>
    </location>
</feature>
<dbReference type="PANTHER" id="PTHR43432:SF3">
    <property type="entry name" value="SLR0285 PROTEIN"/>
    <property type="match status" value="1"/>
</dbReference>